<sequence length="39" mass="4763">MNRKIIHQIKEWGIMIFWISFVIAFLYLVITVKEFALIH</sequence>
<accession>A0AAX2INE0</accession>
<name>A0AAX2INE0_9FLAO</name>
<feature type="transmembrane region" description="Helical" evidence="1">
    <location>
        <begin position="12"/>
        <end position="30"/>
    </location>
</feature>
<dbReference type="EMBL" id="UAVR01000012">
    <property type="protein sequence ID" value="SQA90727.1"/>
    <property type="molecule type" value="Genomic_DNA"/>
</dbReference>
<dbReference type="Proteomes" id="UP000190669">
    <property type="component" value="Unassembled WGS sequence"/>
</dbReference>
<proteinExistence type="predicted"/>
<evidence type="ECO:0000313" key="2">
    <source>
        <dbReference type="EMBL" id="SKB75373.1"/>
    </source>
</evidence>
<protein>
    <submittedName>
        <fullName evidence="3">Uncharacterized protein</fullName>
    </submittedName>
</protein>
<evidence type="ECO:0000313" key="5">
    <source>
        <dbReference type="Proteomes" id="UP000251937"/>
    </source>
</evidence>
<comment type="caution">
    <text evidence="3">The sequence shown here is derived from an EMBL/GenBank/DDBJ whole genome shotgun (WGS) entry which is preliminary data.</text>
</comment>
<organism evidence="3 5">
    <name type="scientific">Chryseobacterium balustinum</name>
    <dbReference type="NCBI Taxonomy" id="246"/>
    <lineage>
        <taxon>Bacteria</taxon>
        <taxon>Pseudomonadati</taxon>
        <taxon>Bacteroidota</taxon>
        <taxon>Flavobacteriia</taxon>
        <taxon>Flavobacteriales</taxon>
        <taxon>Weeksellaceae</taxon>
        <taxon>Chryseobacterium group</taxon>
        <taxon>Chryseobacterium</taxon>
    </lineage>
</organism>
<keyword evidence="1" id="KW-1133">Transmembrane helix</keyword>
<keyword evidence="4" id="KW-1185">Reference proteome</keyword>
<keyword evidence="1" id="KW-0472">Membrane</keyword>
<evidence type="ECO:0000256" key="1">
    <source>
        <dbReference type="SAM" id="Phobius"/>
    </source>
</evidence>
<dbReference type="EMBL" id="FUZE01000007">
    <property type="protein sequence ID" value="SKB75373.1"/>
    <property type="molecule type" value="Genomic_DNA"/>
</dbReference>
<dbReference type="Proteomes" id="UP000251937">
    <property type="component" value="Unassembled WGS sequence"/>
</dbReference>
<reference evidence="3 5" key="2">
    <citation type="submission" date="2018-06" db="EMBL/GenBank/DDBJ databases">
        <authorList>
            <consortium name="Pathogen Informatics"/>
            <person name="Doyle S."/>
        </authorList>
    </citation>
    <scope>NUCLEOTIDE SEQUENCE [LARGE SCALE GENOMIC DNA]</scope>
    <source>
        <strain evidence="3 5">NCTC11212</strain>
    </source>
</reference>
<keyword evidence="1" id="KW-0812">Transmembrane</keyword>
<evidence type="ECO:0000313" key="3">
    <source>
        <dbReference type="EMBL" id="SQA90727.1"/>
    </source>
</evidence>
<evidence type="ECO:0000313" key="4">
    <source>
        <dbReference type="Proteomes" id="UP000190669"/>
    </source>
</evidence>
<reference evidence="2 4" key="1">
    <citation type="submission" date="2017-02" db="EMBL/GenBank/DDBJ databases">
        <authorList>
            <person name="Varghese N."/>
            <person name="Submissions S."/>
        </authorList>
    </citation>
    <scope>NUCLEOTIDE SEQUENCE [LARGE SCALE GENOMIC DNA]</scope>
    <source>
        <strain evidence="2 4">DSM 16775</strain>
    </source>
</reference>
<dbReference type="AlphaFoldDB" id="A0AAX2INE0"/>
<gene>
    <name evidence="3" type="ORF">NCTC11212_02625</name>
    <name evidence="2" type="ORF">SAMN05421800_107164</name>
</gene>